<dbReference type="CDD" id="cd01335">
    <property type="entry name" value="Radical_SAM"/>
    <property type="match status" value="1"/>
</dbReference>
<keyword evidence="3" id="KW-0479">Metal-binding</keyword>
<name>A0ABS9GN08_9PSED</name>
<keyword evidence="4" id="KW-0408">Iron</keyword>
<dbReference type="SFLD" id="SFLDS00029">
    <property type="entry name" value="Radical_SAM"/>
    <property type="match status" value="1"/>
</dbReference>
<reference evidence="7 8" key="1">
    <citation type="submission" date="2019-11" db="EMBL/GenBank/DDBJ databases">
        <title>Epiphytic Pseudomonas syringae from cherry orchards.</title>
        <authorList>
            <person name="Hulin M.T."/>
        </authorList>
    </citation>
    <scope>NUCLEOTIDE SEQUENCE [LARGE SCALE GENOMIC DNA]</scope>
    <source>
        <strain evidence="7 8">PA-3-2A</strain>
    </source>
</reference>
<evidence type="ECO:0000313" key="7">
    <source>
        <dbReference type="EMBL" id="MCF5545876.1"/>
    </source>
</evidence>
<evidence type="ECO:0000256" key="1">
    <source>
        <dbReference type="ARBA" id="ARBA00001966"/>
    </source>
</evidence>
<evidence type="ECO:0000256" key="3">
    <source>
        <dbReference type="ARBA" id="ARBA00022723"/>
    </source>
</evidence>
<keyword evidence="2" id="KW-0949">S-adenosyl-L-methionine</keyword>
<evidence type="ECO:0000256" key="4">
    <source>
        <dbReference type="ARBA" id="ARBA00023004"/>
    </source>
</evidence>
<evidence type="ECO:0000256" key="5">
    <source>
        <dbReference type="ARBA" id="ARBA00023014"/>
    </source>
</evidence>
<dbReference type="Gene3D" id="3.20.20.70">
    <property type="entry name" value="Aldolase class I"/>
    <property type="match status" value="1"/>
</dbReference>
<dbReference type="RefSeq" id="WP_236371561.1">
    <property type="nucleotide sequence ID" value="NZ_WKAT01000026.1"/>
</dbReference>
<evidence type="ECO:0000313" key="8">
    <source>
        <dbReference type="Proteomes" id="UP000814158"/>
    </source>
</evidence>
<dbReference type="InterPro" id="IPR058240">
    <property type="entry name" value="rSAM_sf"/>
</dbReference>
<keyword evidence="8" id="KW-1185">Reference proteome</keyword>
<comment type="cofactor">
    <cofactor evidence="1">
        <name>[4Fe-4S] cluster</name>
        <dbReference type="ChEBI" id="CHEBI:49883"/>
    </cofactor>
</comment>
<dbReference type="SUPFAM" id="SSF47781">
    <property type="entry name" value="RuvA domain 2-like"/>
    <property type="match status" value="1"/>
</dbReference>
<dbReference type="InterPro" id="IPR007197">
    <property type="entry name" value="rSAM"/>
</dbReference>
<gene>
    <name evidence="7" type="ORF">GIV68_14140</name>
</gene>
<accession>A0ABS9GN08</accession>
<proteinExistence type="predicted"/>
<evidence type="ECO:0000256" key="2">
    <source>
        <dbReference type="ARBA" id="ARBA00022691"/>
    </source>
</evidence>
<dbReference type="PANTHER" id="PTHR21180">
    <property type="entry name" value="ENDONUCLEASE/EXONUCLEASE/PHOSPHATASE FAMILY DOMAIN-CONTAINING PROTEIN 1"/>
    <property type="match status" value="1"/>
</dbReference>
<keyword evidence="5" id="KW-0411">Iron-sulfur</keyword>
<dbReference type="SUPFAM" id="SSF102114">
    <property type="entry name" value="Radical SAM enzymes"/>
    <property type="match status" value="1"/>
</dbReference>
<dbReference type="InterPro" id="IPR023874">
    <property type="entry name" value="DNA_rSAM_put"/>
</dbReference>
<dbReference type="InterPro" id="IPR013785">
    <property type="entry name" value="Aldolase_TIM"/>
</dbReference>
<dbReference type="NCBIfam" id="TIGR03916">
    <property type="entry name" value="rSAM_link_UDG"/>
    <property type="match status" value="1"/>
</dbReference>
<protein>
    <submittedName>
        <fullName evidence="7">DNA modification/repair radical SAM protein</fullName>
    </submittedName>
</protein>
<dbReference type="SFLD" id="SFLDG01102">
    <property type="entry name" value="Uncharacterised_Radical_SAM_Su"/>
    <property type="match status" value="1"/>
</dbReference>
<sequence length="406" mass="45457">MQLIEKLSILADAAKYDASCASSGAPKRSSEGKAGLGSTDGMGICHSYTPDGRCVSLLKVLLTNFCLYDCQYCVNRRSSDVPRARFSPEEVVTLTLDFYKRNCVSGLFLSSGIIRSADYTMEQLVRVAKLLREEHDFRGYIHLKTIPEADPALIAEAGRYADRLSVNIELPTDASLQTLAPEKQIGSIKQAMQTIYTGEQTVFNEPRAPRFAPAGQSTQMIVGADDTDDSTILHGAEALYGNYKLRRVYYSAFSPIPNSPKSVPLAAPPLMREHRLYQADFLLRSYGFSANELFEGPGHLALDIDPKLAWALEHREVFPLDLNRAEPTLIARIPGIGLRTTQRLVDLRRERKIRFEDLARMRCVLAKAKPFFITSDYHPQQADITSVLLREQLRDRPQPQQMGLWG</sequence>
<comment type="caution">
    <text evidence="7">The sequence shown here is derived from an EMBL/GenBank/DDBJ whole genome shotgun (WGS) entry which is preliminary data.</text>
</comment>
<feature type="domain" description="Radical SAM core" evidence="6">
    <location>
        <begin position="61"/>
        <end position="195"/>
    </location>
</feature>
<dbReference type="EMBL" id="WKAT01000026">
    <property type="protein sequence ID" value="MCF5545876.1"/>
    <property type="molecule type" value="Genomic_DNA"/>
</dbReference>
<dbReference type="Pfam" id="PF04055">
    <property type="entry name" value="Radical_SAM"/>
    <property type="match status" value="1"/>
</dbReference>
<dbReference type="Proteomes" id="UP000814158">
    <property type="component" value="Unassembled WGS sequence"/>
</dbReference>
<dbReference type="InterPro" id="IPR051675">
    <property type="entry name" value="Endo/Exo/Phosphatase_dom_1"/>
</dbReference>
<dbReference type="InterPro" id="IPR010994">
    <property type="entry name" value="RuvA_2-like"/>
</dbReference>
<dbReference type="PANTHER" id="PTHR21180:SF9">
    <property type="entry name" value="TYPE II SECRETION SYSTEM PROTEIN K"/>
    <property type="match status" value="1"/>
</dbReference>
<evidence type="ECO:0000259" key="6">
    <source>
        <dbReference type="Pfam" id="PF04055"/>
    </source>
</evidence>
<organism evidence="7 8">
    <name type="scientific">Pseudomonas salomonii</name>
    <dbReference type="NCBI Taxonomy" id="191391"/>
    <lineage>
        <taxon>Bacteria</taxon>
        <taxon>Pseudomonadati</taxon>
        <taxon>Pseudomonadota</taxon>
        <taxon>Gammaproteobacteria</taxon>
        <taxon>Pseudomonadales</taxon>
        <taxon>Pseudomonadaceae</taxon>
        <taxon>Pseudomonas</taxon>
    </lineage>
</organism>